<keyword evidence="3" id="KW-1185">Reference proteome</keyword>
<proteinExistence type="predicted"/>
<feature type="compositionally biased region" description="Polar residues" evidence="1">
    <location>
        <begin position="235"/>
        <end position="247"/>
    </location>
</feature>
<feature type="compositionally biased region" description="Polar residues" evidence="1">
    <location>
        <begin position="832"/>
        <end position="844"/>
    </location>
</feature>
<name>A0A8H5CPI3_9AGAR</name>
<gene>
    <name evidence="2" type="ORF">D9758_013244</name>
</gene>
<feature type="compositionally biased region" description="Pro residues" evidence="1">
    <location>
        <begin position="219"/>
        <end position="228"/>
    </location>
</feature>
<evidence type="ECO:0000313" key="3">
    <source>
        <dbReference type="Proteomes" id="UP000559256"/>
    </source>
</evidence>
<feature type="compositionally biased region" description="Low complexity" evidence="1">
    <location>
        <begin position="596"/>
        <end position="611"/>
    </location>
</feature>
<feature type="region of interest" description="Disordered" evidence="1">
    <location>
        <begin position="345"/>
        <end position="390"/>
    </location>
</feature>
<feature type="compositionally biased region" description="Pro residues" evidence="1">
    <location>
        <begin position="1051"/>
        <end position="1070"/>
    </location>
</feature>
<feature type="region of interest" description="Disordered" evidence="1">
    <location>
        <begin position="539"/>
        <end position="677"/>
    </location>
</feature>
<feature type="region of interest" description="Disordered" evidence="1">
    <location>
        <begin position="1201"/>
        <end position="1333"/>
    </location>
</feature>
<feature type="region of interest" description="Disordered" evidence="1">
    <location>
        <begin position="292"/>
        <end position="327"/>
    </location>
</feature>
<feature type="region of interest" description="Disordered" evidence="1">
    <location>
        <begin position="215"/>
        <end position="248"/>
    </location>
</feature>
<feature type="region of interest" description="Disordered" evidence="1">
    <location>
        <begin position="953"/>
        <end position="1113"/>
    </location>
</feature>
<feature type="region of interest" description="Disordered" evidence="1">
    <location>
        <begin position="907"/>
        <end position="935"/>
    </location>
</feature>
<feature type="compositionally biased region" description="Polar residues" evidence="1">
    <location>
        <begin position="1005"/>
        <end position="1023"/>
    </location>
</feature>
<dbReference type="EMBL" id="JAACJM010000126">
    <property type="protein sequence ID" value="KAF5344332.1"/>
    <property type="molecule type" value="Genomic_DNA"/>
</dbReference>
<reference evidence="2 3" key="1">
    <citation type="journal article" date="2020" name="ISME J.">
        <title>Uncovering the hidden diversity of litter-decomposition mechanisms in mushroom-forming fungi.</title>
        <authorList>
            <person name="Floudas D."/>
            <person name="Bentzer J."/>
            <person name="Ahren D."/>
            <person name="Johansson T."/>
            <person name="Persson P."/>
            <person name="Tunlid A."/>
        </authorList>
    </citation>
    <scope>NUCLEOTIDE SEQUENCE [LARGE SCALE GENOMIC DNA]</scope>
    <source>
        <strain evidence="2 3">CBS 291.85</strain>
    </source>
</reference>
<feature type="compositionally biased region" description="Low complexity" evidence="1">
    <location>
        <begin position="542"/>
        <end position="558"/>
    </location>
</feature>
<organism evidence="2 3">
    <name type="scientific">Tetrapyrgos nigripes</name>
    <dbReference type="NCBI Taxonomy" id="182062"/>
    <lineage>
        <taxon>Eukaryota</taxon>
        <taxon>Fungi</taxon>
        <taxon>Dikarya</taxon>
        <taxon>Basidiomycota</taxon>
        <taxon>Agaricomycotina</taxon>
        <taxon>Agaricomycetes</taxon>
        <taxon>Agaricomycetidae</taxon>
        <taxon>Agaricales</taxon>
        <taxon>Marasmiineae</taxon>
        <taxon>Marasmiaceae</taxon>
        <taxon>Tetrapyrgos</taxon>
    </lineage>
</organism>
<feature type="compositionally biased region" description="Gly residues" evidence="1">
    <location>
        <begin position="1294"/>
        <end position="1304"/>
    </location>
</feature>
<accession>A0A8H5CPI3</accession>
<feature type="compositionally biased region" description="Polar residues" evidence="1">
    <location>
        <begin position="579"/>
        <end position="590"/>
    </location>
</feature>
<feature type="compositionally biased region" description="Polar residues" evidence="1">
    <location>
        <begin position="1227"/>
        <end position="1242"/>
    </location>
</feature>
<feature type="compositionally biased region" description="Polar residues" evidence="1">
    <location>
        <begin position="634"/>
        <end position="645"/>
    </location>
</feature>
<dbReference type="Proteomes" id="UP000559256">
    <property type="component" value="Unassembled WGS sequence"/>
</dbReference>
<sequence>MNSMSNNHPPVSAPNVWPRAPWMWDYILWLILHEQGPKAEYTSLRIYLSLLIYQQFLHDENRLLHYQSEHGPDLFAKALEIFSSRGGFCSTELANWQHVPLPLTWKFEGPCPEEIFYSIYNPFRTRFVPDGLHQSRMPEKMLFGLSEKRIDPKVYMGDLATLANYDGAIPDTLEYPRAFPSLAQPHTWPTVPLFEDTSSLFSFLGDVIVSYQNASSDPIPLPQQPQPSPASTSSDTMPTSPHETASGSFLHDSSLADAIGDAFSDAFEPLINPTTVALSVGSATAPPEATILPENVPQIFQPRHPPIRYSSMSPMPTPGPSTPRQGHQHLIHRNVPSENLLQVPETDKRGRMSPSPSPSPASGRSLTPGSRSLAPGTPDPTPSPARHLYHPYRRPQTHTQARDHAFPKTMQQNVGPIPANNLLSAPRHQDTGVALASSTSSPTPGPCRTPEPRTRGPDALVTPEPEPASARSRHYEPYAHGRPNTHVLTIHAKADADDSTTPIANQQQNQQNQQYHLRVNQSIPSSVLLQVPQPRRPVFNGLPTPLTSASVSTSTTPADGYRPGSALSPGFIPDMPPSRAQSRVSRSGSAMENPYPQSQPSPQSASAPTTPLDGVRPGSALSPGFTPGTPAPRPQSSVSRSTSAMGNPYPQLRLNPQLERSPRFVPDSPVSQGQGQDQIPIRIGRSSRAMVNLYPQPQSHLQRGPGLTPAASVPHAPFQAGAAAGGAGTGYASSLAANPYRHLVQANLKHNAQNVSLHPHARVHGNVNGNAPLLSLQVPGQWNRQGQLITPITPGTPIDNYSIHSKLTQQQQNVAAHASACAHAHGSGNASLSPQVPMSPQHQSYPNWNRQGQLITPVTPTSMSMVGQGSGMESVGGGGYGYECGNMSGSGDGYGHGAMTILGPDVGTGHDAGTGTSGVASSANPYPVLHHQSPQLQLQPQLHRALQFPFSSQTNGEFYNHGPRDFENTLGHPTSPSGSSSGLGPGCSGGRSRSRSRGHSRNPSTLSTTNVNANAERNTTPAHSPQPSQSVQLSQPAHSAQPSQLVQRAATPPPPPQPQPQPSSLQPPPRRLLRRKPTVPPLSNALSDALQLQAQSQSQYPSPLYSPNADVSSDSMSLRVMPLTSSSALASTSTSVPATSSRAPVLPGMGMGRGMRGSVAVPVLVSGAASVRAGANEIGLPIMQQQQRRQANGQVELVRGYGFGNGNVAERGTKRRRDDDDELELETQPQTQASESGQTQTHMKGKRTGTGRSRGRPPKSRVNANANANANVGNYGGPMQWMNETAEGWAASYGDGGGAGGTGDGDGDEGRTRKKAKVDGGDNNGKGKGRESG</sequence>
<protein>
    <submittedName>
        <fullName evidence="2">Uncharacterized protein</fullName>
    </submittedName>
</protein>
<feature type="compositionally biased region" description="Basic residues" evidence="1">
    <location>
        <begin position="1243"/>
        <end position="1259"/>
    </location>
</feature>
<comment type="caution">
    <text evidence="2">The sequence shown here is derived from an EMBL/GenBank/DDBJ whole genome shotgun (WGS) entry which is preliminary data.</text>
</comment>
<feature type="compositionally biased region" description="Low complexity" evidence="1">
    <location>
        <begin position="1260"/>
        <end position="1271"/>
    </location>
</feature>
<feature type="region of interest" description="Disordered" evidence="1">
    <location>
        <begin position="818"/>
        <end position="844"/>
    </location>
</feature>
<feature type="compositionally biased region" description="Low complexity" evidence="1">
    <location>
        <begin position="1081"/>
        <end position="1108"/>
    </location>
</feature>
<feature type="region of interest" description="Disordered" evidence="1">
    <location>
        <begin position="430"/>
        <end position="481"/>
    </location>
</feature>
<evidence type="ECO:0000256" key="1">
    <source>
        <dbReference type="SAM" id="MobiDB-lite"/>
    </source>
</evidence>
<evidence type="ECO:0000313" key="2">
    <source>
        <dbReference type="EMBL" id="KAF5344332.1"/>
    </source>
</evidence>
<feature type="compositionally biased region" description="Low complexity" evidence="1">
    <location>
        <begin position="1025"/>
        <end position="1036"/>
    </location>
</feature>
<feature type="compositionally biased region" description="Low complexity" evidence="1">
    <location>
        <begin position="818"/>
        <end position="831"/>
    </location>
</feature>